<evidence type="ECO:0000313" key="2">
    <source>
        <dbReference type="Proteomes" id="UP000828390"/>
    </source>
</evidence>
<accession>A0A9D4FK12</accession>
<keyword evidence="2" id="KW-1185">Reference proteome</keyword>
<organism evidence="1 2">
    <name type="scientific">Dreissena polymorpha</name>
    <name type="common">Zebra mussel</name>
    <name type="synonym">Mytilus polymorpha</name>
    <dbReference type="NCBI Taxonomy" id="45954"/>
    <lineage>
        <taxon>Eukaryota</taxon>
        <taxon>Metazoa</taxon>
        <taxon>Spiralia</taxon>
        <taxon>Lophotrochozoa</taxon>
        <taxon>Mollusca</taxon>
        <taxon>Bivalvia</taxon>
        <taxon>Autobranchia</taxon>
        <taxon>Heteroconchia</taxon>
        <taxon>Euheterodonta</taxon>
        <taxon>Imparidentia</taxon>
        <taxon>Neoheterodontei</taxon>
        <taxon>Myida</taxon>
        <taxon>Dreissenoidea</taxon>
        <taxon>Dreissenidae</taxon>
        <taxon>Dreissena</taxon>
    </lineage>
</organism>
<name>A0A9D4FK12_DREPO</name>
<sequence length="56" mass="6481">MALLRDLQHKKRKAIAVTRAAKQRRIRLKTGKAFKGYSARSTRGSNILFKHRGPKY</sequence>
<comment type="caution">
    <text evidence="1">The sequence shown here is derived from an EMBL/GenBank/DDBJ whole genome shotgun (WGS) entry which is preliminary data.</text>
</comment>
<evidence type="ECO:0000313" key="1">
    <source>
        <dbReference type="EMBL" id="KAH3800288.1"/>
    </source>
</evidence>
<proteinExistence type="predicted"/>
<reference evidence="1" key="1">
    <citation type="journal article" date="2019" name="bioRxiv">
        <title>The Genome of the Zebra Mussel, Dreissena polymorpha: A Resource for Invasive Species Research.</title>
        <authorList>
            <person name="McCartney M.A."/>
            <person name="Auch B."/>
            <person name="Kono T."/>
            <person name="Mallez S."/>
            <person name="Zhang Y."/>
            <person name="Obille A."/>
            <person name="Becker A."/>
            <person name="Abrahante J.E."/>
            <person name="Garbe J."/>
            <person name="Badalamenti J.P."/>
            <person name="Herman A."/>
            <person name="Mangelson H."/>
            <person name="Liachko I."/>
            <person name="Sullivan S."/>
            <person name="Sone E.D."/>
            <person name="Koren S."/>
            <person name="Silverstein K.A.T."/>
            <person name="Beckman K.B."/>
            <person name="Gohl D.M."/>
        </authorList>
    </citation>
    <scope>NUCLEOTIDE SEQUENCE</scope>
    <source>
        <strain evidence="1">Duluth1</strain>
        <tissue evidence="1">Whole animal</tissue>
    </source>
</reference>
<dbReference type="AlphaFoldDB" id="A0A9D4FK12"/>
<reference evidence="1" key="2">
    <citation type="submission" date="2020-11" db="EMBL/GenBank/DDBJ databases">
        <authorList>
            <person name="McCartney M.A."/>
            <person name="Auch B."/>
            <person name="Kono T."/>
            <person name="Mallez S."/>
            <person name="Becker A."/>
            <person name="Gohl D.M."/>
            <person name="Silverstein K.A.T."/>
            <person name="Koren S."/>
            <person name="Bechman K.B."/>
            <person name="Herman A."/>
            <person name="Abrahante J.E."/>
            <person name="Garbe J."/>
        </authorList>
    </citation>
    <scope>NUCLEOTIDE SEQUENCE</scope>
    <source>
        <strain evidence="1">Duluth1</strain>
        <tissue evidence="1">Whole animal</tissue>
    </source>
</reference>
<dbReference type="EMBL" id="JAIWYP010000007">
    <property type="protein sequence ID" value="KAH3800288.1"/>
    <property type="molecule type" value="Genomic_DNA"/>
</dbReference>
<protein>
    <submittedName>
        <fullName evidence="1">Uncharacterized protein</fullName>
    </submittedName>
</protein>
<gene>
    <name evidence="1" type="ORF">DPMN_153921</name>
</gene>
<dbReference type="Proteomes" id="UP000828390">
    <property type="component" value="Unassembled WGS sequence"/>
</dbReference>